<sequence length="69" mass="7443">MDSLTIVKAVFLKGAVVNDATLLPRLSTAGDHQLQQDVGPKFAYLMIGAKEPELQLQLAGAVELNMMKC</sequence>
<name>A0A0N5AMX5_9BILA</name>
<proteinExistence type="predicted"/>
<keyword evidence="1" id="KW-1185">Reference proteome</keyword>
<dbReference type="WBParaSite" id="SMUV_0000594801-mRNA-1">
    <property type="protein sequence ID" value="SMUV_0000594801-mRNA-1"/>
    <property type="gene ID" value="SMUV_0000594801"/>
</dbReference>
<protein>
    <submittedName>
        <fullName evidence="2">Vesicle-fusing ATPase</fullName>
    </submittedName>
</protein>
<organism evidence="1 2">
    <name type="scientific">Syphacia muris</name>
    <dbReference type="NCBI Taxonomy" id="451379"/>
    <lineage>
        <taxon>Eukaryota</taxon>
        <taxon>Metazoa</taxon>
        <taxon>Ecdysozoa</taxon>
        <taxon>Nematoda</taxon>
        <taxon>Chromadorea</taxon>
        <taxon>Rhabditida</taxon>
        <taxon>Spirurina</taxon>
        <taxon>Oxyuridomorpha</taxon>
        <taxon>Oxyuroidea</taxon>
        <taxon>Oxyuridae</taxon>
        <taxon>Syphacia</taxon>
    </lineage>
</organism>
<evidence type="ECO:0000313" key="1">
    <source>
        <dbReference type="Proteomes" id="UP000046393"/>
    </source>
</evidence>
<reference evidence="2" key="1">
    <citation type="submission" date="2017-02" db="UniProtKB">
        <authorList>
            <consortium name="WormBaseParasite"/>
        </authorList>
    </citation>
    <scope>IDENTIFICATION</scope>
</reference>
<accession>A0A0N5AMX5</accession>
<dbReference type="Proteomes" id="UP000046393">
    <property type="component" value="Unplaced"/>
</dbReference>
<dbReference type="AlphaFoldDB" id="A0A0N5AMX5"/>
<evidence type="ECO:0000313" key="2">
    <source>
        <dbReference type="WBParaSite" id="SMUV_0000594801-mRNA-1"/>
    </source>
</evidence>